<dbReference type="OrthoDB" id="2659245at2"/>
<proteinExistence type="predicted"/>
<dbReference type="RefSeq" id="WP_084113377.1">
    <property type="nucleotide sequence ID" value="NZ_FWXH01000002.1"/>
</dbReference>
<name>A0A1W1WYX1_9CLOT</name>
<dbReference type="STRING" id="1121291.SAMN02745134_00160"/>
<accession>A0A1W1WYX1</accession>
<evidence type="ECO:0000313" key="2">
    <source>
        <dbReference type="Proteomes" id="UP000192468"/>
    </source>
</evidence>
<protein>
    <submittedName>
        <fullName evidence="1">Uncharacterized protein</fullName>
    </submittedName>
</protein>
<dbReference type="Proteomes" id="UP000192468">
    <property type="component" value="Unassembled WGS sequence"/>
</dbReference>
<dbReference type="EMBL" id="FWXH01000002">
    <property type="protein sequence ID" value="SMC16813.1"/>
    <property type="molecule type" value="Genomic_DNA"/>
</dbReference>
<sequence>MEDTEIKDVCIINGSIIYNGVTYNYGEHGRRIQITNTQSTDSLDLKFRPDKHKDGWYNKHQAAWYLEAANAIVAQWDQVLMNDITITVHDIEYNVGQR</sequence>
<dbReference type="AlphaFoldDB" id="A0A1W1WYX1"/>
<evidence type="ECO:0000313" key="1">
    <source>
        <dbReference type="EMBL" id="SMC16813.1"/>
    </source>
</evidence>
<gene>
    <name evidence="1" type="ORF">SAMN02745134_00160</name>
</gene>
<organism evidence="1 2">
    <name type="scientific">Clostridium acidisoli DSM 12555</name>
    <dbReference type="NCBI Taxonomy" id="1121291"/>
    <lineage>
        <taxon>Bacteria</taxon>
        <taxon>Bacillati</taxon>
        <taxon>Bacillota</taxon>
        <taxon>Clostridia</taxon>
        <taxon>Eubacteriales</taxon>
        <taxon>Clostridiaceae</taxon>
        <taxon>Clostridium</taxon>
    </lineage>
</organism>
<keyword evidence="2" id="KW-1185">Reference proteome</keyword>
<reference evidence="1 2" key="1">
    <citation type="submission" date="2017-04" db="EMBL/GenBank/DDBJ databases">
        <authorList>
            <person name="Afonso C.L."/>
            <person name="Miller P.J."/>
            <person name="Scott M.A."/>
            <person name="Spackman E."/>
            <person name="Goraichik I."/>
            <person name="Dimitrov K.M."/>
            <person name="Suarez D.L."/>
            <person name="Swayne D.E."/>
        </authorList>
    </citation>
    <scope>NUCLEOTIDE SEQUENCE [LARGE SCALE GENOMIC DNA]</scope>
    <source>
        <strain evidence="1 2">DSM 12555</strain>
    </source>
</reference>